<dbReference type="Proteomes" id="UP001054945">
    <property type="component" value="Unassembled WGS sequence"/>
</dbReference>
<sequence>MLGDKWLGGNDCDKWLDDNDCDKWLDDNNCDKWPDDNDCDKWLDDNDCDKWLDDNDCDKWLGSPCLEGFVQQRGENHPEGTLEQELRSRVQHTHDCFPDVLEEHNNKMYNKKRV</sequence>
<comment type="caution">
    <text evidence="1">The sequence shown here is derived from an EMBL/GenBank/DDBJ whole genome shotgun (WGS) entry which is preliminary data.</text>
</comment>
<name>A0AAV4Y0B1_CAEEX</name>
<evidence type="ECO:0000313" key="1">
    <source>
        <dbReference type="EMBL" id="GIY99764.1"/>
    </source>
</evidence>
<keyword evidence="2" id="KW-1185">Reference proteome</keyword>
<accession>A0AAV4Y0B1</accession>
<evidence type="ECO:0000313" key="2">
    <source>
        <dbReference type="Proteomes" id="UP001054945"/>
    </source>
</evidence>
<gene>
    <name evidence="1" type="ORF">CEXT_508001</name>
</gene>
<dbReference type="EMBL" id="BPLR01001083">
    <property type="protein sequence ID" value="GIY99764.1"/>
    <property type="molecule type" value="Genomic_DNA"/>
</dbReference>
<proteinExistence type="predicted"/>
<protein>
    <submittedName>
        <fullName evidence="1">Uncharacterized protein</fullName>
    </submittedName>
</protein>
<organism evidence="1 2">
    <name type="scientific">Caerostris extrusa</name>
    <name type="common">Bark spider</name>
    <name type="synonym">Caerostris bankana</name>
    <dbReference type="NCBI Taxonomy" id="172846"/>
    <lineage>
        <taxon>Eukaryota</taxon>
        <taxon>Metazoa</taxon>
        <taxon>Ecdysozoa</taxon>
        <taxon>Arthropoda</taxon>
        <taxon>Chelicerata</taxon>
        <taxon>Arachnida</taxon>
        <taxon>Araneae</taxon>
        <taxon>Araneomorphae</taxon>
        <taxon>Entelegynae</taxon>
        <taxon>Araneoidea</taxon>
        <taxon>Araneidae</taxon>
        <taxon>Caerostris</taxon>
    </lineage>
</organism>
<reference evidence="1 2" key="1">
    <citation type="submission" date="2021-06" db="EMBL/GenBank/DDBJ databases">
        <title>Caerostris extrusa draft genome.</title>
        <authorList>
            <person name="Kono N."/>
            <person name="Arakawa K."/>
        </authorList>
    </citation>
    <scope>NUCLEOTIDE SEQUENCE [LARGE SCALE GENOMIC DNA]</scope>
</reference>
<dbReference type="AlphaFoldDB" id="A0AAV4Y0B1"/>